<evidence type="ECO:0000313" key="2">
    <source>
        <dbReference type="Proteomes" id="UP001356427"/>
    </source>
</evidence>
<keyword evidence="2" id="KW-1185">Reference proteome</keyword>
<reference evidence="1 2" key="1">
    <citation type="submission" date="2021-04" db="EMBL/GenBank/DDBJ databases">
        <authorList>
            <person name="De Guttry C."/>
            <person name="Zahm M."/>
            <person name="Klopp C."/>
            <person name="Cabau C."/>
            <person name="Louis A."/>
            <person name="Berthelot C."/>
            <person name="Parey E."/>
            <person name="Roest Crollius H."/>
            <person name="Montfort J."/>
            <person name="Robinson-Rechavi M."/>
            <person name="Bucao C."/>
            <person name="Bouchez O."/>
            <person name="Gislard M."/>
            <person name="Lluch J."/>
            <person name="Milhes M."/>
            <person name="Lampietro C."/>
            <person name="Lopez Roques C."/>
            <person name="Donnadieu C."/>
            <person name="Braasch I."/>
            <person name="Desvignes T."/>
            <person name="Postlethwait J."/>
            <person name="Bobe J."/>
            <person name="Wedekind C."/>
            <person name="Guiguen Y."/>
        </authorList>
    </citation>
    <scope>NUCLEOTIDE SEQUENCE [LARGE SCALE GENOMIC DNA]</scope>
    <source>
        <strain evidence="1">Cs_M1</strain>
        <tissue evidence="1">Blood</tissue>
    </source>
</reference>
<name>A0AAN8QSJ8_9TELE</name>
<dbReference type="EMBL" id="JAGTTL010000028">
    <property type="protein sequence ID" value="KAK6299932.1"/>
    <property type="molecule type" value="Genomic_DNA"/>
</dbReference>
<comment type="caution">
    <text evidence="1">The sequence shown here is derived from an EMBL/GenBank/DDBJ whole genome shotgun (WGS) entry which is preliminary data.</text>
</comment>
<sequence>MSFHTQQYSQSRTLMAQGHQYLPARPSNPIINGQVIPSFSEILHCEWYWKSHSINIASFCYHNQHLPEQEKRCLFHKDMEMRRKVEFYRKVRREFYENGVLQVFSDEEMEKLGAIPGVLGLAVEMGFL</sequence>
<gene>
    <name evidence="1" type="ORF">J4Q44_G00299650</name>
</gene>
<dbReference type="AlphaFoldDB" id="A0AAN8QSJ8"/>
<protein>
    <submittedName>
        <fullName evidence="1">Uncharacterized protein</fullName>
    </submittedName>
</protein>
<dbReference type="Proteomes" id="UP001356427">
    <property type="component" value="Unassembled WGS sequence"/>
</dbReference>
<evidence type="ECO:0000313" key="1">
    <source>
        <dbReference type="EMBL" id="KAK6299932.1"/>
    </source>
</evidence>
<accession>A0AAN8QSJ8</accession>
<proteinExistence type="predicted"/>
<organism evidence="1 2">
    <name type="scientific">Coregonus suidteri</name>
    <dbReference type="NCBI Taxonomy" id="861788"/>
    <lineage>
        <taxon>Eukaryota</taxon>
        <taxon>Metazoa</taxon>
        <taxon>Chordata</taxon>
        <taxon>Craniata</taxon>
        <taxon>Vertebrata</taxon>
        <taxon>Euteleostomi</taxon>
        <taxon>Actinopterygii</taxon>
        <taxon>Neopterygii</taxon>
        <taxon>Teleostei</taxon>
        <taxon>Protacanthopterygii</taxon>
        <taxon>Salmoniformes</taxon>
        <taxon>Salmonidae</taxon>
        <taxon>Coregoninae</taxon>
        <taxon>Coregonus</taxon>
    </lineage>
</organism>